<evidence type="ECO:0000313" key="2">
    <source>
        <dbReference type="Proteomes" id="UP000244005"/>
    </source>
</evidence>
<sequence length="58" mass="6617">MITSRVTSGRDDYIREKLHIHIQCFFLFTPTCQYGKVKDPPVTKSRCSLTKVGPMIAT</sequence>
<reference evidence="2" key="1">
    <citation type="journal article" date="2017" name="Cell">
        <title>Insights into land plant evolution garnered from the Marchantia polymorpha genome.</title>
        <authorList>
            <person name="Bowman J.L."/>
            <person name="Kohchi T."/>
            <person name="Yamato K.T."/>
            <person name="Jenkins J."/>
            <person name="Shu S."/>
            <person name="Ishizaki K."/>
            <person name="Yamaoka S."/>
            <person name="Nishihama R."/>
            <person name="Nakamura Y."/>
            <person name="Berger F."/>
            <person name="Adam C."/>
            <person name="Aki S.S."/>
            <person name="Althoff F."/>
            <person name="Araki T."/>
            <person name="Arteaga-Vazquez M.A."/>
            <person name="Balasubrmanian S."/>
            <person name="Barry K."/>
            <person name="Bauer D."/>
            <person name="Boehm C.R."/>
            <person name="Briginshaw L."/>
            <person name="Caballero-Perez J."/>
            <person name="Catarino B."/>
            <person name="Chen F."/>
            <person name="Chiyoda S."/>
            <person name="Chovatia M."/>
            <person name="Davies K.M."/>
            <person name="Delmans M."/>
            <person name="Demura T."/>
            <person name="Dierschke T."/>
            <person name="Dolan L."/>
            <person name="Dorantes-Acosta A.E."/>
            <person name="Eklund D.M."/>
            <person name="Florent S.N."/>
            <person name="Flores-Sandoval E."/>
            <person name="Fujiyama A."/>
            <person name="Fukuzawa H."/>
            <person name="Galik B."/>
            <person name="Grimanelli D."/>
            <person name="Grimwood J."/>
            <person name="Grossniklaus U."/>
            <person name="Hamada T."/>
            <person name="Haseloff J."/>
            <person name="Hetherington A.J."/>
            <person name="Higo A."/>
            <person name="Hirakawa Y."/>
            <person name="Hundley H.N."/>
            <person name="Ikeda Y."/>
            <person name="Inoue K."/>
            <person name="Inoue S.I."/>
            <person name="Ishida S."/>
            <person name="Jia Q."/>
            <person name="Kakita M."/>
            <person name="Kanazawa T."/>
            <person name="Kawai Y."/>
            <person name="Kawashima T."/>
            <person name="Kennedy M."/>
            <person name="Kinose K."/>
            <person name="Kinoshita T."/>
            <person name="Kohara Y."/>
            <person name="Koide E."/>
            <person name="Komatsu K."/>
            <person name="Kopischke S."/>
            <person name="Kubo M."/>
            <person name="Kyozuka J."/>
            <person name="Lagercrantz U."/>
            <person name="Lin S.S."/>
            <person name="Lindquist E."/>
            <person name="Lipzen A.M."/>
            <person name="Lu C.W."/>
            <person name="De Luna E."/>
            <person name="Martienssen R.A."/>
            <person name="Minamino N."/>
            <person name="Mizutani M."/>
            <person name="Mizutani M."/>
            <person name="Mochizuki N."/>
            <person name="Monte I."/>
            <person name="Mosher R."/>
            <person name="Nagasaki H."/>
            <person name="Nakagami H."/>
            <person name="Naramoto S."/>
            <person name="Nishitani K."/>
            <person name="Ohtani M."/>
            <person name="Okamoto T."/>
            <person name="Okumura M."/>
            <person name="Phillips J."/>
            <person name="Pollak B."/>
            <person name="Reinders A."/>
            <person name="Rovekamp M."/>
            <person name="Sano R."/>
            <person name="Sawa S."/>
            <person name="Schmid M.W."/>
            <person name="Shirakawa M."/>
            <person name="Solano R."/>
            <person name="Spunde A."/>
            <person name="Suetsugu N."/>
            <person name="Sugano S."/>
            <person name="Sugiyama A."/>
            <person name="Sun R."/>
            <person name="Suzuki Y."/>
            <person name="Takenaka M."/>
            <person name="Takezawa D."/>
            <person name="Tomogane H."/>
            <person name="Tsuzuki M."/>
            <person name="Ueda T."/>
            <person name="Umeda M."/>
            <person name="Ward J.M."/>
            <person name="Watanabe Y."/>
            <person name="Yazaki K."/>
            <person name="Yokoyama R."/>
            <person name="Yoshitake Y."/>
            <person name="Yotsui I."/>
            <person name="Zachgo S."/>
            <person name="Schmutz J."/>
        </authorList>
    </citation>
    <scope>NUCLEOTIDE SEQUENCE [LARGE SCALE GENOMIC DNA]</scope>
    <source>
        <strain evidence="2">Tak-1</strain>
    </source>
</reference>
<dbReference type="AlphaFoldDB" id="A0A2R6XAW2"/>
<gene>
    <name evidence="1" type="ORF">MARPO_0026s0115</name>
</gene>
<name>A0A2R6XAW2_MARPO</name>
<dbReference type="Proteomes" id="UP000244005">
    <property type="component" value="Unassembled WGS sequence"/>
</dbReference>
<organism evidence="1 2">
    <name type="scientific">Marchantia polymorpha</name>
    <name type="common">Common liverwort</name>
    <name type="synonym">Marchantia aquatica</name>
    <dbReference type="NCBI Taxonomy" id="3197"/>
    <lineage>
        <taxon>Eukaryota</taxon>
        <taxon>Viridiplantae</taxon>
        <taxon>Streptophyta</taxon>
        <taxon>Embryophyta</taxon>
        <taxon>Marchantiophyta</taxon>
        <taxon>Marchantiopsida</taxon>
        <taxon>Marchantiidae</taxon>
        <taxon>Marchantiales</taxon>
        <taxon>Marchantiaceae</taxon>
        <taxon>Marchantia</taxon>
    </lineage>
</organism>
<evidence type="ECO:0000313" key="1">
    <source>
        <dbReference type="EMBL" id="PTQ43243.1"/>
    </source>
</evidence>
<accession>A0A2R6XAW2</accession>
<protein>
    <submittedName>
        <fullName evidence="1">Uncharacterized protein</fullName>
    </submittedName>
</protein>
<proteinExistence type="predicted"/>
<dbReference type="EMBL" id="KZ772698">
    <property type="protein sequence ID" value="PTQ43243.1"/>
    <property type="molecule type" value="Genomic_DNA"/>
</dbReference>
<keyword evidence="2" id="KW-1185">Reference proteome</keyword>